<name>A0A8X8Z995_SALSN</name>
<organism evidence="5">
    <name type="scientific">Salvia splendens</name>
    <name type="common">Scarlet sage</name>
    <dbReference type="NCBI Taxonomy" id="180675"/>
    <lineage>
        <taxon>Eukaryota</taxon>
        <taxon>Viridiplantae</taxon>
        <taxon>Streptophyta</taxon>
        <taxon>Embryophyta</taxon>
        <taxon>Tracheophyta</taxon>
        <taxon>Spermatophyta</taxon>
        <taxon>Magnoliopsida</taxon>
        <taxon>eudicotyledons</taxon>
        <taxon>Gunneridae</taxon>
        <taxon>Pentapetalae</taxon>
        <taxon>asterids</taxon>
        <taxon>lamiids</taxon>
        <taxon>Lamiales</taxon>
        <taxon>Lamiaceae</taxon>
        <taxon>Nepetoideae</taxon>
        <taxon>Mentheae</taxon>
        <taxon>Salviinae</taxon>
        <taxon>Salvia</taxon>
        <taxon>Salvia subgen. Calosphace</taxon>
        <taxon>core Calosphace</taxon>
    </lineage>
</organism>
<feature type="region of interest" description="Disordered" evidence="2">
    <location>
        <begin position="311"/>
        <end position="334"/>
    </location>
</feature>
<dbReference type="PANTHER" id="PTHR35705:SF1">
    <property type="entry name" value="WPP DOMAIN-INTERACTING TAIL-ANCHORED PROTEIN 1"/>
    <property type="match status" value="1"/>
</dbReference>
<feature type="compositionally biased region" description="Polar residues" evidence="2">
    <location>
        <begin position="630"/>
        <end position="639"/>
    </location>
</feature>
<protein>
    <recommendedName>
        <fullName evidence="4">WIT1/2 N-terminal helical bundle domain-containing protein</fullName>
    </recommendedName>
</protein>
<keyword evidence="1" id="KW-0175">Coiled coil</keyword>
<evidence type="ECO:0000313" key="6">
    <source>
        <dbReference type="Proteomes" id="UP000298416"/>
    </source>
</evidence>
<feature type="coiled-coil region" evidence="1">
    <location>
        <begin position="237"/>
        <end position="268"/>
    </location>
</feature>
<dbReference type="InterPro" id="IPR058610">
    <property type="entry name" value="WIT1_2_N"/>
</dbReference>
<comment type="caution">
    <text evidence="5">The sequence shown here is derived from an EMBL/GenBank/DDBJ whole genome shotgun (WGS) entry which is preliminary data.</text>
</comment>
<feature type="compositionally biased region" description="Basic and acidic residues" evidence="2">
    <location>
        <begin position="311"/>
        <end position="321"/>
    </location>
</feature>
<evidence type="ECO:0000256" key="2">
    <source>
        <dbReference type="SAM" id="MobiDB-lite"/>
    </source>
</evidence>
<dbReference type="Gene3D" id="1.20.5.170">
    <property type="match status" value="1"/>
</dbReference>
<evidence type="ECO:0000256" key="1">
    <source>
        <dbReference type="SAM" id="Coils"/>
    </source>
</evidence>
<dbReference type="SUPFAM" id="SSF57997">
    <property type="entry name" value="Tropomyosin"/>
    <property type="match status" value="1"/>
</dbReference>
<feature type="region of interest" description="Disordered" evidence="2">
    <location>
        <begin position="621"/>
        <end position="646"/>
    </location>
</feature>
<accession>A0A8X8Z995</accession>
<keyword evidence="3" id="KW-0472">Membrane</keyword>
<evidence type="ECO:0000313" key="5">
    <source>
        <dbReference type="EMBL" id="KAG6396133.1"/>
    </source>
</evidence>
<keyword evidence="6" id="KW-1185">Reference proteome</keyword>
<dbReference type="PANTHER" id="PTHR35705">
    <property type="entry name" value="WPP DOMAIN-INTERACTING TAIL-ANCHORED PROTEIN 1"/>
    <property type="match status" value="1"/>
</dbReference>
<feature type="coiled-coil region" evidence="1">
    <location>
        <begin position="370"/>
        <end position="576"/>
    </location>
</feature>
<evidence type="ECO:0000256" key="3">
    <source>
        <dbReference type="SAM" id="Phobius"/>
    </source>
</evidence>
<evidence type="ECO:0000259" key="4">
    <source>
        <dbReference type="Pfam" id="PF26581"/>
    </source>
</evidence>
<dbReference type="Proteomes" id="UP000298416">
    <property type="component" value="Unassembled WGS sequence"/>
</dbReference>
<feature type="region of interest" description="Disordered" evidence="2">
    <location>
        <begin position="595"/>
        <end position="614"/>
    </location>
</feature>
<feature type="domain" description="WIT1/2 N-terminal helical bundle" evidence="4">
    <location>
        <begin position="45"/>
        <end position="181"/>
    </location>
</feature>
<proteinExistence type="predicted"/>
<feature type="transmembrane region" description="Helical" evidence="3">
    <location>
        <begin position="656"/>
        <end position="676"/>
    </location>
</feature>
<dbReference type="Pfam" id="PF26581">
    <property type="entry name" value="WIT1_2_N"/>
    <property type="match status" value="1"/>
</dbReference>
<reference evidence="5" key="1">
    <citation type="submission" date="2018-01" db="EMBL/GenBank/DDBJ databases">
        <authorList>
            <person name="Mao J.F."/>
        </authorList>
    </citation>
    <scope>NUCLEOTIDE SEQUENCE</scope>
    <source>
        <strain evidence="5">Huo1</strain>
        <tissue evidence="5">Leaf</tissue>
    </source>
</reference>
<keyword evidence="3" id="KW-0812">Transmembrane</keyword>
<gene>
    <name evidence="5" type="ORF">SASPL_142274</name>
</gene>
<keyword evidence="3" id="KW-1133">Transmembrane helix</keyword>
<dbReference type="AlphaFoldDB" id="A0A8X8Z995"/>
<reference evidence="5" key="2">
    <citation type="submission" date="2020-08" db="EMBL/GenBank/DDBJ databases">
        <title>Plant Genome Project.</title>
        <authorList>
            <person name="Zhang R.-G."/>
        </authorList>
    </citation>
    <scope>NUCLEOTIDE SEQUENCE</scope>
    <source>
        <strain evidence="5">Huo1</strain>
        <tissue evidence="5">Leaf</tissue>
    </source>
</reference>
<sequence>MDSDSIEDKPSSVENAIHGELESESNNVDSLEVVSSGGDTMREVESVAENLTKVELDIARSSEKLINLDVLVMHVASRGSDFEAFLVEIHTQEGPVLKALEYDLLSGFLDSEVTELEKFLSALHTEIVSSRNVVSSFTQLGDTFYDIKDKLHDCEDSLKQSFEQVTGLKEQSANFQRILLASFDDEKRVALVFRKDNEDVGCLENNNDQNLSAKIKTQTAEQQKSCLRMLEKSLVRELNLEKKLTEARETEEELKLRLQQEVFRMEQEAEDIWERLFEAENSAEILSGVSKELFGRIQMAQLSMNRLTERGGELRSEHENLSEQNNELTEKASEADDTWERLFEAENSAEILSGVSKELSGRIQMAQLSMNRLIEREGELRSKLENFNEQNNELTEKASEAEKRAEIAEADCKKLRMSNKELTTDVIHLKSSITHATNQVEQLETQLKDSEIKRDHAVASAEASQEKQSMLDCIIKDMGNLIEDLKSKVLRAESQTESAEDKCILLSESNAELTDDINFLTNRVEHLETSLQHANEAKNETAKDIRVRTKLITDLVLQLALERERLHKQISSLMKEKKVAARFLQRAKVEAVKLSKNNNKKGSPGKEVNEENTGSSAISYEMEEDDSSKTDANAGQDNPPSEVDTTRNIDARQLKFNNVLVIVLIFLIPPLTAFMLSQ</sequence>
<dbReference type="EMBL" id="PNBA02000016">
    <property type="protein sequence ID" value="KAG6396133.1"/>
    <property type="molecule type" value="Genomic_DNA"/>
</dbReference>
<dbReference type="InterPro" id="IPR039976">
    <property type="entry name" value="WIT1/WIT2"/>
</dbReference>